<dbReference type="GeneID" id="87908307"/>
<dbReference type="Proteomes" id="UP001323405">
    <property type="component" value="Unassembled WGS sequence"/>
</dbReference>
<keyword evidence="2" id="KW-1185">Reference proteome</keyword>
<reference evidence="1 2" key="1">
    <citation type="journal article" date="2023" name="bioRxiv">
        <title>High-quality genome assemblies of four members of thePodospora anserinaspecies complex.</title>
        <authorList>
            <person name="Ament-Velasquez S.L."/>
            <person name="Vogan A.A."/>
            <person name="Wallerman O."/>
            <person name="Hartmann F."/>
            <person name="Gautier V."/>
            <person name="Silar P."/>
            <person name="Giraud T."/>
            <person name="Johannesson H."/>
        </authorList>
    </citation>
    <scope>NUCLEOTIDE SEQUENCE [LARGE SCALE GENOMIC DNA]</scope>
    <source>
        <strain evidence="1 2">CBS 415.72m</strain>
    </source>
</reference>
<name>A0ABR0GHZ0_9PEZI</name>
<comment type="caution">
    <text evidence="1">The sequence shown here is derived from an EMBL/GenBank/DDBJ whole genome shotgun (WGS) entry which is preliminary data.</text>
</comment>
<evidence type="ECO:0008006" key="3">
    <source>
        <dbReference type="Google" id="ProtNLM"/>
    </source>
</evidence>
<gene>
    <name evidence="1" type="ORF">QC762_300923</name>
</gene>
<accession>A0ABR0GHZ0</accession>
<evidence type="ECO:0000313" key="2">
    <source>
        <dbReference type="Proteomes" id="UP001323405"/>
    </source>
</evidence>
<dbReference type="RefSeq" id="XP_062744283.1">
    <property type="nucleotide sequence ID" value="XM_062888400.1"/>
</dbReference>
<protein>
    <recommendedName>
        <fullName evidence="3">HNH nuclease domain-containing protein</fullName>
    </recommendedName>
</protein>
<dbReference type="EMBL" id="JAFFHA010000005">
    <property type="protein sequence ID" value="KAK4655308.1"/>
    <property type="molecule type" value="Genomic_DNA"/>
</dbReference>
<sequence>MMCQLTARSRWNVMLGILDGAKEESANDRERAVRQLSMSESGFLEAVPYVVAAEVTSIACFVFSRHREMLMDFYEELFKLRKAYTPTGEEVDEEMEPDGQPHSNREFTYDEWEKENLLYLSSAVGLGLGYLEKVQRLSDMARPSWFRLILGHFQPAEHSHVLRLMETWDEVVGPIQEQGGTFEAETPVRMPPQPQPGSSVRTSYDASSYPGFHHIFSGQARSSYYVTNLMEYGWPFWDLDRTVALEPSLELEPAYSESNWRVLHTGRNDNPLRNHPFWLPEHGWRPIITKMLLPNFDASAPFDQLDFDMIKIGSGHGRRWGKDDERKLSLEERAGRAENRLQFFRDLMTNLDEYWALGPAGSTSD</sequence>
<evidence type="ECO:0000313" key="1">
    <source>
        <dbReference type="EMBL" id="KAK4655308.1"/>
    </source>
</evidence>
<organism evidence="1 2">
    <name type="scientific">Podospora pseudocomata</name>
    <dbReference type="NCBI Taxonomy" id="2093779"/>
    <lineage>
        <taxon>Eukaryota</taxon>
        <taxon>Fungi</taxon>
        <taxon>Dikarya</taxon>
        <taxon>Ascomycota</taxon>
        <taxon>Pezizomycotina</taxon>
        <taxon>Sordariomycetes</taxon>
        <taxon>Sordariomycetidae</taxon>
        <taxon>Sordariales</taxon>
        <taxon>Podosporaceae</taxon>
        <taxon>Podospora</taxon>
    </lineage>
</organism>
<proteinExistence type="predicted"/>